<comment type="caution">
    <text evidence="1">The sequence shown here is derived from an EMBL/GenBank/DDBJ whole genome shotgun (WGS) entry which is preliminary data.</text>
</comment>
<protein>
    <submittedName>
        <fullName evidence="1">Uncharacterized protein</fullName>
    </submittedName>
</protein>
<organism evidence="1 2">
    <name type="scientific">Dysgonomonas hofstadii</name>
    <dbReference type="NCBI Taxonomy" id="637886"/>
    <lineage>
        <taxon>Bacteria</taxon>
        <taxon>Pseudomonadati</taxon>
        <taxon>Bacteroidota</taxon>
        <taxon>Bacteroidia</taxon>
        <taxon>Bacteroidales</taxon>
        <taxon>Dysgonomonadaceae</taxon>
        <taxon>Dysgonomonas</taxon>
    </lineage>
</organism>
<proteinExistence type="predicted"/>
<dbReference type="RefSeq" id="WP_183305699.1">
    <property type="nucleotide sequence ID" value="NZ_JACIEP010000002.1"/>
</dbReference>
<reference evidence="1 2" key="1">
    <citation type="submission" date="2020-08" db="EMBL/GenBank/DDBJ databases">
        <title>Genomic Encyclopedia of Type Strains, Phase IV (KMG-IV): sequencing the most valuable type-strain genomes for metagenomic binning, comparative biology and taxonomic classification.</title>
        <authorList>
            <person name="Goeker M."/>
        </authorList>
    </citation>
    <scope>NUCLEOTIDE SEQUENCE [LARGE SCALE GENOMIC DNA]</scope>
    <source>
        <strain evidence="1 2">DSM 104969</strain>
    </source>
</reference>
<dbReference type="EMBL" id="JACIEP010000002">
    <property type="protein sequence ID" value="MBB4034746.1"/>
    <property type="molecule type" value="Genomic_DNA"/>
</dbReference>
<keyword evidence="2" id="KW-1185">Reference proteome</keyword>
<evidence type="ECO:0000313" key="2">
    <source>
        <dbReference type="Proteomes" id="UP000555103"/>
    </source>
</evidence>
<sequence>MKLANFKQKHCIWTIFRMLLLLGIFSFPQTILAQVTIGSGEPPHEKALLDLKEHADGTASKGLILPRVSLLSASDYFGITDHTKGTIVYNTNTSDSSVSIENRVSAGFYYNNGSRWEKLYLGYTNWFYMPSIVFDTSSTGLQSAKNLYQFYINQFKTPKFVSPGAPPSIPYLPLATDLYYYITDYDEDVFEIVSLTDEGILTYKVKQAASDYSLIDIVFVLK</sequence>
<accession>A0A840CHI8</accession>
<name>A0A840CHI8_9BACT</name>
<dbReference type="AlphaFoldDB" id="A0A840CHI8"/>
<evidence type="ECO:0000313" key="1">
    <source>
        <dbReference type="EMBL" id="MBB4034746.1"/>
    </source>
</evidence>
<dbReference type="Proteomes" id="UP000555103">
    <property type="component" value="Unassembled WGS sequence"/>
</dbReference>
<gene>
    <name evidence="1" type="ORF">GGR21_000633</name>
</gene>